<accession>A0A9Q0YDH3</accession>
<comment type="caution">
    <text evidence="4">The sequence shown here is derived from an EMBL/GenBank/DDBJ whole genome shotgun (WGS) entry which is preliminary data.</text>
</comment>
<feature type="domain" description="Ubiquitin-like" evidence="3">
    <location>
        <begin position="91"/>
        <end position="169"/>
    </location>
</feature>
<name>A0A9Q0YDH3_HOLLE</name>
<dbReference type="InterPro" id="IPR041207">
    <property type="entry name" value="NUB1_ubiquitin-like_dom"/>
</dbReference>
<dbReference type="CDD" id="cd17062">
    <property type="entry name" value="Ubl_NUB1"/>
    <property type="match status" value="1"/>
</dbReference>
<dbReference type="PROSITE" id="PS50053">
    <property type="entry name" value="UBIQUITIN_2"/>
    <property type="match status" value="1"/>
</dbReference>
<dbReference type="Pfam" id="PF18037">
    <property type="entry name" value="Ubiquitin_5"/>
    <property type="match status" value="1"/>
</dbReference>
<dbReference type="CDD" id="cd14291">
    <property type="entry name" value="UBA1_NUB1_like"/>
    <property type="match status" value="1"/>
</dbReference>
<reference evidence="4" key="1">
    <citation type="submission" date="2021-10" db="EMBL/GenBank/DDBJ databases">
        <title>Tropical sea cucumber genome reveals ecological adaptation and Cuvierian tubules defense mechanism.</title>
        <authorList>
            <person name="Chen T."/>
        </authorList>
    </citation>
    <scope>NUCLEOTIDE SEQUENCE</scope>
    <source>
        <strain evidence="4">Nanhai2018</strain>
        <tissue evidence="4">Muscle</tissue>
    </source>
</reference>
<dbReference type="EMBL" id="JAIZAY010000023">
    <property type="protein sequence ID" value="KAJ8019466.1"/>
    <property type="molecule type" value="Genomic_DNA"/>
</dbReference>
<dbReference type="InterPro" id="IPR039749">
    <property type="entry name" value="NUB1"/>
</dbReference>
<evidence type="ECO:0000259" key="2">
    <source>
        <dbReference type="PROSITE" id="PS50030"/>
    </source>
</evidence>
<feature type="compositionally biased region" description="Polar residues" evidence="1">
    <location>
        <begin position="569"/>
        <end position="583"/>
    </location>
</feature>
<dbReference type="InterPro" id="IPR029071">
    <property type="entry name" value="Ubiquitin-like_domsf"/>
</dbReference>
<dbReference type="InterPro" id="IPR015940">
    <property type="entry name" value="UBA"/>
</dbReference>
<organism evidence="4 5">
    <name type="scientific">Holothuria leucospilota</name>
    <name type="common">Black long sea cucumber</name>
    <name type="synonym">Mertensiothuria leucospilota</name>
    <dbReference type="NCBI Taxonomy" id="206669"/>
    <lineage>
        <taxon>Eukaryota</taxon>
        <taxon>Metazoa</taxon>
        <taxon>Echinodermata</taxon>
        <taxon>Eleutherozoa</taxon>
        <taxon>Echinozoa</taxon>
        <taxon>Holothuroidea</taxon>
        <taxon>Aspidochirotacea</taxon>
        <taxon>Aspidochirotida</taxon>
        <taxon>Holothuriidae</taxon>
        <taxon>Holothuria</taxon>
    </lineage>
</organism>
<dbReference type="Gene3D" id="3.10.20.90">
    <property type="entry name" value="Phosphatidylinositol 3-kinase Catalytic Subunit, Chain A, domain 1"/>
    <property type="match status" value="1"/>
</dbReference>
<dbReference type="SMART" id="SM00165">
    <property type="entry name" value="UBA"/>
    <property type="match status" value="3"/>
</dbReference>
<dbReference type="InterPro" id="IPR009060">
    <property type="entry name" value="UBA-like_sf"/>
</dbReference>
<feature type="region of interest" description="Disordered" evidence="1">
    <location>
        <begin position="566"/>
        <end position="585"/>
    </location>
</feature>
<dbReference type="Gene3D" id="1.10.8.10">
    <property type="entry name" value="DNA helicase RuvA subunit, C-terminal domain"/>
    <property type="match status" value="3"/>
</dbReference>
<dbReference type="PANTHER" id="PTHR12948">
    <property type="entry name" value="NEDD8 ULTIMATE BUSTER-1 BS4 PROTEIN"/>
    <property type="match status" value="1"/>
</dbReference>
<feature type="compositionally biased region" description="Basic and acidic residues" evidence="1">
    <location>
        <begin position="440"/>
        <end position="449"/>
    </location>
</feature>
<gene>
    <name evidence="4" type="ORF">HOLleu_41080</name>
</gene>
<feature type="domain" description="UBA" evidence="2">
    <location>
        <begin position="525"/>
        <end position="565"/>
    </location>
</feature>
<evidence type="ECO:0000313" key="5">
    <source>
        <dbReference type="Proteomes" id="UP001152320"/>
    </source>
</evidence>
<dbReference type="CDD" id="cd14270">
    <property type="entry name" value="UBA"/>
    <property type="match status" value="1"/>
</dbReference>
<dbReference type="AlphaFoldDB" id="A0A9Q0YDH3"/>
<dbReference type="SUPFAM" id="SSF54236">
    <property type="entry name" value="Ubiquitin-like"/>
    <property type="match status" value="1"/>
</dbReference>
<evidence type="ECO:0000259" key="3">
    <source>
        <dbReference type="PROSITE" id="PS50053"/>
    </source>
</evidence>
<dbReference type="OrthoDB" id="434245at2759"/>
<proteinExistence type="predicted"/>
<dbReference type="PANTHER" id="PTHR12948:SF3">
    <property type="entry name" value="NEDD8 ULTIMATE BUSTER 1"/>
    <property type="match status" value="1"/>
</dbReference>
<dbReference type="Proteomes" id="UP001152320">
    <property type="component" value="Chromosome 23"/>
</dbReference>
<dbReference type="SUPFAM" id="SSF46934">
    <property type="entry name" value="UBA-like"/>
    <property type="match status" value="3"/>
</dbReference>
<dbReference type="Pfam" id="PF26285">
    <property type="entry name" value="SASH1_Homeodomain"/>
    <property type="match status" value="1"/>
</dbReference>
<evidence type="ECO:0000256" key="1">
    <source>
        <dbReference type="SAM" id="MobiDB-lite"/>
    </source>
</evidence>
<sequence>MIIMAEGPAEVPQAIKDSIKRKLNSEKVKLWLPPFTQDNEAFGNYSENFVKQYSQSLNLTESVVIQAFEELRQHAVAKLAAKKQYQETGLATLKVKVPGNINTESGGSQVFSITIKLDEKGEALRQRIAAQVQLPSDSLKLIANGKVLESEDSLQSQGVTNHTHVMVVLLSESEREARQKEDSLAAIQRAKDAAQLLSNKKYGEGLSEDKFFLQITDQNGKALDLPAEERAALSVALTLNEKGRACLKKKDYSTAILFLLESESAFREKLLLLRSEITKEHQLSSHCRSDILQAVDNFAILCLDIVWCYLCLQHIDQLPSAVQKLKICEDSFRRAHGPNMERLQTIKGDKGKDLALYVKLFLLQGILCYHQGKITEAKRFLEKSESILKSIQVDETKLMQLVAMGYEVSDARLGLRAADGSISEAIAKITERKERKQKQAKQEKEEQRKGKLAKRLGKSANGEWIKVDVYEQLLGMGFPSGVIAEALKQTNSDLQLSLEAIQNHPEWYDVPDIPVEDSEPAWTGEITDAMLARFTEMGFEVNAAREALKQLKGNVEKAVQELMRHGGTMPTTSSNRQPTQDNPSKYFKGLREELSQNEKQAMAELADDIPQHDEDYLDITLEEEAQFLEEYKMLLASAASTS</sequence>
<dbReference type="GO" id="GO:2000058">
    <property type="term" value="P:regulation of ubiquitin-dependent protein catabolic process"/>
    <property type="evidence" value="ECO:0007669"/>
    <property type="project" value="TreeGrafter"/>
</dbReference>
<dbReference type="SMART" id="SM00213">
    <property type="entry name" value="UBQ"/>
    <property type="match status" value="1"/>
</dbReference>
<feature type="domain" description="UBA" evidence="2">
    <location>
        <begin position="459"/>
        <end position="504"/>
    </location>
</feature>
<dbReference type="PROSITE" id="PS50030">
    <property type="entry name" value="UBA"/>
    <property type="match status" value="3"/>
</dbReference>
<dbReference type="InterPro" id="IPR000626">
    <property type="entry name" value="Ubiquitin-like_dom"/>
</dbReference>
<feature type="region of interest" description="Disordered" evidence="1">
    <location>
        <begin position="432"/>
        <end position="453"/>
    </location>
</feature>
<dbReference type="InterPro" id="IPR058666">
    <property type="entry name" value="SASH1/NUB1_homeodomain"/>
</dbReference>
<dbReference type="Pfam" id="PF00627">
    <property type="entry name" value="UBA"/>
    <property type="match status" value="2"/>
</dbReference>
<evidence type="ECO:0000313" key="4">
    <source>
        <dbReference type="EMBL" id="KAJ8019466.1"/>
    </source>
</evidence>
<protein>
    <submittedName>
        <fullName evidence="4">NEDD8 ultimate buster 1</fullName>
    </submittedName>
</protein>
<feature type="domain" description="UBA" evidence="2">
    <location>
        <begin position="392"/>
        <end position="432"/>
    </location>
</feature>
<keyword evidence="5" id="KW-1185">Reference proteome</keyword>